<reference evidence="2 3" key="1">
    <citation type="submission" date="2020-10" db="EMBL/GenBank/DDBJ databases">
        <title>Wide distribution of Phycisphaera-like planctomycetes from WD2101 soil group in peatlands and genome analysis of the first cultivated representative.</title>
        <authorList>
            <person name="Dedysh S.N."/>
            <person name="Beletsky A.V."/>
            <person name="Ivanova A."/>
            <person name="Kulichevskaya I.S."/>
            <person name="Suzina N.E."/>
            <person name="Philippov D.A."/>
            <person name="Rakitin A.L."/>
            <person name="Mardanov A.V."/>
            <person name="Ravin N.V."/>
        </authorList>
    </citation>
    <scope>NUCLEOTIDE SEQUENCE [LARGE SCALE GENOMIC DNA]</scope>
    <source>
        <strain evidence="2 3">M1803</strain>
    </source>
</reference>
<dbReference type="RefSeq" id="WP_206294273.1">
    <property type="nucleotide sequence ID" value="NZ_CP063458.1"/>
</dbReference>
<evidence type="ECO:0000313" key="2">
    <source>
        <dbReference type="EMBL" id="QOV91133.1"/>
    </source>
</evidence>
<accession>A0A7M2X0D2</accession>
<organism evidence="2 3">
    <name type="scientific">Humisphaera borealis</name>
    <dbReference type="NCBI Taxonomy" id="2807512"/>
    <lineage>
        <taxon>Bacteria</taxon>
        <taxon>Pseudomonadati</taxon>
        <taxon>Planctomycetota</taxon>
        <taxon>Phycisphaerae</taxon>
        <taxon>Tepidisphaerales</taxon>
        <taxon>Tepidisphaeraceae</taxon>
        <taxon>Humisphaera</taxon>
    </lineage>
</organism>
<dbReference type="KEGG" id="hbs:IPV69_07180"/>
<sequence>MSTKGTRGPNSDKTAILDKWNATKGADAMQFEFTPTNLTIRQGPGLKDAKTVQYTMRNELSPSQLDWGTAADGGFGLYALDGDNLYIDYLTGGPENRPKKLGKPTTAKQLEFQRVK</sequence>
<evidence type="ECO:0000313" key="3">
    <source>
        <dbReference type="Proteomes" id="UP000593765"/>
    </source>
</evidence>
<proteinExistence type="predicted"/>
<dbReference type="EMBL" id="CP063458">
    <property type="protein sequence ID" value="QOV91133.1"/>
    <property type="molecule type" value="Genomic_DNA"/>
</dbReference>
<keyword evidence="3" id="KW-1185">Reference proteome</keyword>
<dbReference type="Proteomes" id="UP000593765">
    <property type="component" value="Chromosome"/>
</dbReference>
<name>A0A7M2X0D2_9BACT</name>
<evidence type="ECO:0000256" key="1">
    <source>
        <dbReference type="SAM" id="MobiDB-lite"/>
    </source>
</evidence>
<gene>
    <name evidence="2" type="ORF">IPV69_07180</name>
</gene>
<protein>
    <submittedName>
        <fullName evidence="2">Uncharacterized protein</fullName>
    </submittedName>
</protein>
<dbReference type="AlphaFoldDB" id="A0A7M2X0D2"/>
<feature type="region of interest" description="Disordered" evidence="1">
    <location>
        <begin position="93"/>
        <end position="116"/>
    </location>
</feature>